<accession>A0AA88AA51</accession>
<name>A0AA88AA51_FICCA</name>
<dbReference type="AlphaFoldDB" id="A0AA88AA51"/>
<gene>
    <name evidence="1" type="ORF">TIFTF001_021252</name>
</gene>
<dbReference type="Gramene" id="FCD_00025017-RA">
    <property type="protein sequence ID" value="FCD_00025017-RA:cds"/>
    <property type="gene ID" value="FCD_00025017"/>
</dbReference>
<dbReference type="Proteomes" id="UP001187192">
    <property type="component" value="Unassembled WGS sequence"/>
</dbReference>
<proteinExistence type="predicted"/>
<protein>
    <submittedName>
        <fullName evidence="1">Uncharacterized protein</fullName>
    </submittedName>
</protein>
<keyword evidence="2" id="KW-1185">Reference proteome</keyword>
<comment type="caution">
    <text evidence="1">The sequence shown here is derived from an EMBL/GenBank/DDBJ whole genome shotgun (WGS) entry which is preliminary data.</text>
</comment>
<sequence>MCVVFSGKVIFAALSNFHRFVDIFIFSGEFNFAAPPTFHRASMEVRRHLYLLRRGHLRRPPSPNLP</sequence>
<dbReference type="EMBL" id="BTGU01000040">
    <property type="protein sequence ID" value="GMN52109.1"/>
    <property type="molecule type" value="Genomic_DNA"/>
</dbReference>
<organism evidence="1 2">
    <name type="scientific">Ficus carica</name>
    <name type="common">Common fig</name>
    <dbReference type="NCBI Taxonomy" id="3494"/>
    <lineage>
        <taxon>Eukaryota</taxon>
        <taxon>Viridiplantae</taxon>
        <taxon>Streptophyta</taxon>
        <taxon>Embryophyta</taxon>
        <taxon>Tracheophyta</taxon>
        <taxon>Spermatophyta</taxon>
        <taxon>Magnoliopsida</taxon>
        <taxon>eudicotyledons</taxon>
        <taxon>Gunneridae</taxon>
        <taxon>Pentapetalae</taxon>
        <taxon>rosids</taxon>
        <taxon>fabids</taxon>
        <taxon>Rosales</taxon>
        <taxon>Moraceae</taxon>
        <taxon>Ficeae</taxon>
        <taxon>Ficus</taxon>
    </lineage>
</organism>
<evidence type="ECO:0000313" key="1">
    <source>
        <dbReference type="EMBL" id="GMN52109.1"/>
    </source>
</evidence>
<reference evidence="1" key="1">
    <citation type="submission" date="2023-07" db="EMBL/GenBank/DDBJ databases">
        <title>draft genome sequence of fig (Ficus carica).</title>
        <authorList>
            <person name="Takahashi T."/>
            <person name="Nishimura K."/>
        </authorList>
    </citation>
    <scope>NUCLEOTIDE SEQUENCE</scope>
</reference>
<evidence type="ECO:0000313" key="2">
    <source>
        <dbReference type="Proteomes" id="UP001187192"/>
    </source>
</evidence>